<proteinExistence type="inferred from homology"/>
<protein>
    <recommendedName>
        <fullName evidence="11">4-hydroxybenzoate polyprenyltransferase</fullName>
        <ecNumber evidence="11">2.5.1.39</ecNumber>
    </recommendedName>
</protein>
<accession>A0A5C5WNF7</accession>
<evidence type="ECO:0000256" key="11">
    <source>
        <dbReference type="ARBA" id="ARBA00034524"/>
    </source>
</evidence>
<dbReference type="InterPro" id="IPR000537">
    <property type="entry name" value="UbiA_prenyltransferase"/>
</dbReference>
<dbReference type="FunFam" id="1.20.120.1780:FF:000001">
    <property type="entry name" value="4-hydroxybenzoate octaprenyltransferase"/>
    <property type="match status" value="1"/>
</dbReference>
<feature type="transmembrane region" description="Helical" evidence="12">
    <location>
        <begin position="57"/>
        <end position="78"/>
    </location>
</feature>
<organism evidence="13 14">
    <name type="scientific">Thalassoglobus neptunius</name>
    <dbReference type="NCBI Taxonomy" id="1938619"/>
    <lineage>
        <taxon>Bacteria</taxon>
        <taxon>Pseudomonadati</taxon>
        <taxon>Planctomycetota</taxon>
        <taxon>Planctomycetia</taxon>
        <taxon>Planctomycetales</taxon>
        <taxon>Planctomycetaceae</taxon>
        <taxon>Thalassoglobus</taxon>
    </lineage>
</organism>
<keyword evidence="7" id="KW-0831">Ubiquinone biosynthesis</keyword>
<dbReference type="AlphaFoldDB" id="A0A5C5WNF7"/>
<dbReference type="CDD" id="cd13959">
    <property type="entry name" value="PT_UbiA_COQ2"/>
    <property type="match status" value="1"/>
</dbReference>
<evidence type="ECO:0000256" key="7">
    <source>
        <dbReference type="ARBA" id="ARBA00022688"/>
    </source>
</evidence>
<dbReference type="Pfam" id="PF01040">
    <property type="entry name" value="UbiA"/>
    <property type="match status" value="1"/>
</dbReference>
<keyword evidence="6 13" id="KW-0808">Transferase</keyword>
<evidence type="ECO:0000256" key="8">
    <source>
        <dbReference type="ARBA" id="ARBA00022692"/>
    </source>
</evidence>
<dbReference type="Gene3D" id="1.10.357.140">
    <property type="entry name" value="UbiA prenyltransferase"/>
    <property type="match status" value="1"/>
</dbReference>
<feature type="transmembrane region" description="Helical" evidence="12">
    <location>
        <begin position="99"/>
        <end position="121"/>
    </location>
</feature>
<dbReference type="InterPro" id="IPR044878">
    <property type="entry name" value="UbiA_sf"/>
</dbReference>
<gene>
    <name evidence="13" type="primary">ubiA</name>
    <name evidence="13" type="ORF">KOR42_35070</name>
</gene>
<feature type="transmembrane region" description="Helical" evidence="12">
    <location>
        <begin position="280"/>
        <end position="302"/>
    </location>
</feature>
<dbReference type="GO" id="GO:0006744">
    <property type="term" value="P:ubiquinone biosynthetic process"/>
    <property type="evidence" value="ECO:0007669"/>
    <property type="project" value="UniProtKB-KW"/>
</dbReference>
<dbReference type="InterPro" id="IPR006371">
    <property type="entry name" value="Polyprenyltransferase_UbiA-li"/>
</dbReference>
<keyword evidence="10 12" id="KW-0472">Membrane</keyword>
<keyword evidence="8 12" id="KW-0812">Transmembrane</keyword>
<dbReference type="OrthoDB" id="9782418at2"/>
<evidence type="ECO:0000256" key="6">
    <source>
        <dbReference type="ARBA" id="ARBA00022679"/>
    </source>
</evidence>
<dbReference type="InterPro" id="IPR039653">
    <property type="entry name" value="Prenyltransferase"/>
</dbReference>
<evidence type="ECO:0000256" key="3">
    <source>
        <dbReference type="ARBA" id="ARBA00005985"/>
    </source>
</evidence>
<name>A0A5C5WNF7_9PLAN</name>
<evidence type="ECO:0000313" key="14">
    <source>
        <dbReference type="Proteomes" id="UP000317243"/>
    </source>
</evidence>
<dbReference type="NCBIfam" id="TIGR01475">
    <property type="entry name" value="ubiA_other"/>
    <property type="match status" value="1"/>
</dbReference>
<dbReference type="GO" id="GO:0008412">
    <property type="term" value="F:4-hydroxybenzoate polyprenyltransferase activity"/>
    <property type="evidence" value="ECO:0007669"/>
    <property type="project" value="UniProtKB-EC"/>
</dbReference>
<keyword evidence="5" id="KW-0997">Cell inner membrane</keyword>
<evidence type="ECO:0000256" key="12">
    <source>
        <dbReference type="SAM" id="Phobius"/>
    </source>
</evidence>
<comment type="caution">
    <text evidence="13">The sequence shown here is derived from an EMBL/GenBank/DDBJ whole genome shotgun (WGS) entry which is preliminary data.</text>
</comment>
<feature type="transmembrane region" description="Helical" evidence="12">
    <location>
        <begin position="249"/>
        <end position="268"/>
    </location>
</feature>
<reference evidence="13 14" key="1">
    <citation type="submission" date="2019-02" db="EMBL/GenBank/DDBJ databases">
        <title>Deep-cultivation of Planctomycetes and their phenomic and genomic characterization uncovers novel biology.</title>
        <authorList>
            <person name="Wiegand S."/>
            <person name="Jogler M."/>
            <person name="Boedeker C."/>
            <person name="Pinto D."/>
            <person name="Vollmers J."/>
            <person name="Rivas-Marin E."/>
            <person name="Kohn T."/>
            <person name="Peeters S.H."/>
            <person name="Heuer A."/>
            <person name="Rast P."/>
            <person name="Oberbeckmann S."/>
            <person name="Bunk B."/>
            <person name="Jeske O."/>
            <person name="Meyerdierks A."/>
            <person name="Storesund J.E."/>
            <person name="Kallscheuer N."/>
            <person name="Luecker S."/>
            <person name="Lage O.M."/>
            <person name="Pohl T."/>
            <person name="Merkel B.J."/>
            <person name="Hornburger P."/>
            <person name="Mueller R.-W."/>
            <person name="Bruemmer F."/>
            <person name="Labrenz M."/>
            <person name="Spormann A.M."/>
            <person name="Op Den Camp H."/>
            <person name="Overmann J."/>
            <person name="Amann R."/>
            <person name="Jetten M.S.M."/>
            <person name="Mascher T."/>
            <person name="Medema M.H."/>
            <person name="Devos D.P."/>
            <person name="Kaster A.-K."/>
            <person name="Ovreas L."/>
            <person name="Rohde M."/>
            <person name="Galperin M.Y."/>
            <person name="Jogler C."/>
        </authorList>
    </citation>
    <scope>NUCLEOTIDE SEQUENCE [LARGE SCALE GENOMIC DNA]</scope>
    <source>
        <strain evidence="13 14">KOR42</strain>
    </source>
</reference>
<evidence type="ECO:0000256" key="10">
    <source>
        <dbReference type="ARBA" id="ARBA00023136"/>
    </source>
</evidence>
<feature type="transmembrane region" description="Helical" evidence="12">
    <location>
        <begin position="26"/>
        <end position="45"/>
    </location>
</feature>
<keyword evidence="4" id="KW-1003">Cell membrane</keyword>
<keyword evidence="14" id="KW-1185">Reference proteome</keyword>
<dbReference type="PANTHER" id="PTHR11048">
    <property type="entry name" value="PRENYLTRANSFERASES"/>
    <property type="match status" value="1"/>
</dbReference>
<evidence type="ECO:0000256" key="9">
    <source>
        <dbReference type="ARBA" id="ARBA00022989"/>
    </source>
</evidence>
<dbReference type="FunFam" id="1.10.357.140:FF:000008">
    <property type="entry name" value="4-hydroxybenzoate octaprenyltransferase"/>
    <property type="match status" value="1"/>
</dbReference>
<dbReference type="PANTHER" id="PTHR11048:SF28">
    <property type="entry name" value="4-HYDROXYBENZOATE POLYPRENYLTRANSFERASE, MITOCHONDRIAL"/>
    <property type="match status" value="1"/>
</dbReference>
<feature type="transmembrane region" description="Helical" evidence="12">
    <location>
        <begin position="127"/>
        <end position="144"/>
    </location>
</feature>
<sequence>MNSPSTQVVTSDTTSFWAKFKELLSLIRFSHTLFALPFALMAAFLAWRTVPFELQDLIGLVVCMIFARSAAMAFNRIADRKIDAENPRTAGRHLPAGTISLRIVVAFTIVCSLGFILSTLLFWPNRWPLFLSVPVLLFLMSYSYSKRFTSLCHYWLSAALMLSPIAAWIAITGTLAWPPILLAAVIFFWVGGFDIIYATQDAEFDHEKSLFSIPSRFGVPNALKIAFASHVLTVVCLLALWAVAGLGTIFLIGVILVSGLLIYEHWIISPSNMSRVNVAFFHINALISVGLLFVTIADILIVETLGPISTPFNYPLQQEAIEENPQPQTNFSSATNFESRT</sequence>
<evidence type="ECO:0000256" key="4">
    <source>
        <dbReference type="ARBA" id="ARBA00022475"/>
    </source>
</evidence>
<comment type="cofactor">
    <cofactor evidence="1">
        <name>Mg(2+)</name>
        <dbReference type="ChEBI" id="CHEBI:18420"/>
    </cofactor>
</comment>
<evidence type="ECO:0000313" key="13">
    <source>
        <dbReference type="EMBL" id="TWT51619.1"/>
    </source>
</evidence>
<comment type="subcellular location">
    <subcellularLocation>
        <location evidence="2">Membrane</location>
        <topology evidence="2">Multi-pass membrane protein</topology>
    </subcellularLocation>
</comment>
<evidence type="ECO:0000256" key="1">
    <source>
        <dbReference type="ARBA" id="ARBA00001946"/>
    </source>
</evidence>
<keyword evidence="9 12" id="KW-1133">Transmembrane helix</keyword>
<dbReference type="EC" id="2.5.1.39" evidence="11"/>
<dbReference type="RefSeq" id="WP_146510956.1">
    <property type="nucleotide sequence ID" value="NZ_SIHI01000012.1"/>
</dbReference>
<dbReference type="Proteomes" id="UP000317243">
    <property type="component" value="Unassembled WGS sequence"/>
</dbReference>
<feature type="transmembrane region" description="Helical" evidence="12">
    <location>
        <begin position="151"/>
        <end position="171"/>
    </location>
</feature>
<feature type="transmembrane region" description="Helical" evidence="12">
    <location>
        <begin position="221"/>
        <end position="243"/>
    </location>
</feature>
<evidence type="ECO:0000256" key="2">
    <source>
        <dbReference type="ARBA" id="ARBA00004141"/>
    </source>
</evidence>
<feature type="transmembrane region" description="Helical" evidence="12">
    <location>
        <begin position="177"/>
        <end position="200"/>
    </location>
</feature>
<dbReference type="Gene3D" id="1.20.120.1780">
    <property type="entry name" value="UbiA prenyltransferase"/>
    <property type="match status" value="1"/>
</dbReference>
<dbReference type="GO" id="GO:0005886">
    <property type="term" value="C:plasma membrane"/>
    <property type="evidence" value="ECO:0007669"/>
    <property type="project" value="TreeGrafter"/>
</dbReference>
<evidence type="ECO:0000256" key="5">
    <source>
        <dbReference type="ARBA" id="ARBA00022519"/>
    </source>
</evidence>
<dbReference type="EMBL" id="SIHI01000012">
    <property type="protein sequence ID" value="TWT51619.1"/>
    <property type="molecule type" value="Genomic_DNA"/>
</dbReference>
<comment type="similarity">
    <text evidence="3">Belongs to the UbiA prenyltransferase family.</text>
</comment>